<dbReference type="EMBL" id="BMNG01000010">
    <property type="protein sequence ID" value="GGO49343.1"/>
    <property type="molecule type" value="Genomic_DNA"/>
</dbReference>
<feature type="compositionally biased region" description="Acidic residues" evidence="1">
    <location>
        <begin position="46"/>
        <end position="56"/>
    </location>
</feature>
<name>A0ABQ2MBW7_9ACTN</name>
<protein>
    <submittedName>
        <fullName evidence="2">Uncharacterized protein</fullName>
    </submittedName>
</protein>
<evidence type="ECO:0000313" key="2">
    <source>
        <dbReference type="EMBL" id="GGO49343.1"/>
    </source>
</evidence>
<keyword evidence="3" id="KW-1185">Reference proteome</keyword>
<feature type="compositionally biased region" description="Acidic residues" evidence="1">
    <location>
        <begin position="27"/>
        <end position="39"/>
    </location>
</feature>
<dbReference type="RefSeq" id="WP_164317286.1">
    <property type="nucleotide sequence ID" value="NZ_BMNG01000010.1"/>
</dbReference>
<feature type="region of interest" description="Disordered" evidence="1">
    <location>
        <begin position="1"/>
        <end position="82"/>
    </location>
</feature>
<evidence type="ECO:0000313" key="3">
    <source>
        <dbReference type="Proteomes" id="UP000656881"/>
    </source>
</evidence>
<reference evidence="3" key="1">
    <citation type="journal article" date="2019" name="Int. J. Syst. Evol. Microbiol.">
        <title>The Global Catalogue of Microorganisms (GCM) 10K type strain sequencing project: providing services to taxonomists for standard genome sequencing and annotation.</title>
        <authorList>
            <consortium name="The Broad Institute Genomics Platform"/>
            <consortium name="The Broad Institute Genome Sequencing Center for Infectious Disease"/>
            <person name="Wu L."/>
            <person name="Ma J."/>
        </authorList>
    </citation>
    <scope>NUCLEOTIDE SEQUENCE [LARGE SCALE GENOMIC DNA]</scope>
    <source>
        <strain evidence="3">CGMCC 4.7349</strain>
    </source>
</reference>
<gene>
    <name evidence="2" type="ORF">GCM10012286_47080</name>
</gene>
<dbReference type="Proteomes" id="UP000656881">
    <property type="component" value="Unassembled WGS sequence"/>
</dbReference>
<organism evidence="2 3">
    <name type="scientific">Streptomyces lasiicapitis</name>
    <dbReference type="NCBI Taxonomy" id="1923961"/>
    <lineage>
        <taxon>Bacteria</taxon>
        <taxon>Bacillati</taxon>
        <taxon>Actinomycetota</taxon>
        <taxon>Actinomycetes</taxon>
        <taxon>Kitasatosporales</taxon>
        <taxon>Streptomycetaceae</taxon>
        <taxon>Streptomyces</taxon>
    </lineage>
</organism>
<proteinExistence type="predicted"/>
<comment type="caution">
    <text evidence="2">The sequence shown here is derived from an EMBL/GenBank/DDBJ whole genome shotgun (WGS) entry which is preliminary data.</text>
</comment>
<accession>A0ABQ2MBW7</accession>
<evidence type="ECO:0000256" key="1">
    <source>
        <dbReference type="SAM" id="MobiDB-lite"/>
    </source>
</evidence>
<sequence length="82" mass="8501">MSEQIPPSAGEDGPPVPRDLPDQQASDQEDPWDPDDDAPETGNAPDADDDVPDTDEAGTGRRGAPHAHGPGPDRPVPDEPSG</sequence>